<organism evidence="3 4">
    <name type="scientific">Nitrosococcus wardiae</name>
    <dbReference type="NCBI Taxonomy" id="1814290"/>
    <lineage>
        <taxon>Bacteria</taxon>
        <taxon>Pseudomonadati</taxon>
        <taxon>Pseudomonadota</taxon>
        <taxon>Gammaproteobacteria</taxon>
        <taxon>Chromatiales</taxon>
        <taxon>Chromatiaceae</taxon>
        <taxon>Nitrosococcus</taxon>
    </lineage>
</organism>
<feature type="chain" id="PRO_5020983810" description="EF-hand domain-containing protein" evidence="1">
    <location>
        <begin position="34"/>
        <end position="116"/>
    </location>
</feature>
<dbReference type="Gene3D" id="1.10.238.10">
    <property type="entry name" value="EF-hand"/>
    <property type="match status" value="1"/>
</dbReference>
<keyword evidence="1" id="KW-0732">Signal</keyword>
<protein>
    <recommendedName>
        <fullName evidence="2">EF-hand domain-containing protein</fullName>
    </recommendedName>
</protein>
<sequence length="116" mass="13585">MNKFTSPIRLINKKIFFISAISLWLLPGMPPHAEQNLPQQNTEQEHWISRQPTFSELDKDQDSYLGKAEAKSWQTLNDKFDQVDKNSDQKIDRSEFSAFETHLIEESIQEFTSPQE</sequence>
<feature type="domain" description="EF-hand" evidence="2">
    <location>
        <begin position="71"/>
        <end position="106"/>
    </location>
</feature>
<keyword evidence="4" id="KW-1185">Reference proteome</keyword>
<dbReference type="KEGG" id="nwr:E3U44_12725"/>
<dbReference type="PROSITE" id="PS00018">
    <property type="entry name" value="EF_HAND_1"/>
    <property type="match status" value="1"/>
</dbReference>
<evidence type="ECO:0000256" key="1">
    <source>
        <dbReference type="SAM" id="SignalP"/>
    </source>
</evidence>
<dbReference type="Proteomes" id="UP000294325">
    <property type="component" value="Chromosome"/>
</dbReference>
<dbReference type="GO" id="GO:0005509">
    <property type="term" value="F:calcium ion binding"/>
    <property type="evidence" value="ECO:0007669"/>
    <property type="project" value="InterPro"/>
</dbReference>
<dbReference type="OrthoDB" id="5772105at2"/>
<name>A0A4P7BYL3_9GAMM</name>
<dbReference type="InterPro" id="IPR011992">
    <property type="entry name" value="EF-hand-dom_pair"/>
</dbReference>
<evidence type="ECO:0000259" key="2">
    <source>
        <dbReference type="PROSITE" id="PS50222"/>
    </source>
</evidence>
<reference evidence="3 4" key="1">
    <citation type="submission" date="2019-03" db="EMBL/GenBank/DDBJ databases">
        <title>The genome sequence of Nitrosococcus wardiae strain D1FHST reveals the archetypal metabolic capacity of ammonia-oxidizing Gammaproteobacteria.</title>
        <authorList>
            <person name="Wang L."/>
            <person name="Lim C.K."/>
            <person name="Hanson T.E."/>
            <person name="Dang H."/>
            <person name="Klotz M.G."/>
        </authorList>
    </citation>
    <scope>NUCLEOTIDE SEQUENCE [LARGE SCALE GENOMIC DNA]</scope>
    <source>
        <strain evidence="3 4">D1FHS</strain>
    </source>
</reference>
<evidence type="ECO:0000313" key="4">
    <source>
        <dbReference type="Proteomes" id="UP000294325"/>
    </source>
</evidence>
<feature type="signal peptide" evidence="1">
    <location>
        <begin position="1"/>
        <end position="33"/>
    </location>
</feature>
<gene>
    <name evidence="3" type="ORF">E3U44_12725</name>
</gene>
<dbReference type="InterPro" id="IPR018247">
    <property type="entry name" value="EF_Hand_1_Ca_BS"/>
</dbReference>
<dbReference type="SUPFAM" id="SSF47473">
    <property type="entry name" value="EF-hand"/>
    <property type="match status" value="1"/>
</dbReference>
<dbReference type="EMBL" id="CP038033">
    <property type="protein sequence ID" value="QBQ55278.1"/>
    <property type="molecule type" value="Genomic_DNA"/>
</dbReference>
<evidence type="ECO:0000313" key="3">
    <source>
        <dbReference type="EMBL" id="QBQ55278.1"/>
    </source>
</evidence>
<accession>A0A4P7BYL3</accession>
<dbReference type="PROSITE" id="PS50222">
    <property type="entry name" value="EF_HAND_2"/>
    <property type="match status" value="1"/>
</dbReference>
<proteinExistence type="predicted"/>
<dbReference type="AlphaFoldDB" id="A0A4P7BYL3"/>
<dbReference type="InterPro" id="IPR002048">
    <property type="entry name" value="EF_hand_dom"/>
</dbReference>
<dbReference type="RefSeq" id="WP_134358541.1">
    <property type="nucleotide sequence ID" value="NZ_CP038033.1"/>
</dbReference>